<dbReference type="Pfam" id="PF12689">
    <property type="entry name" value="Acid_PPase"/>
    <property type="match status" value="1"/>
</dbReference>
<dbReference type="NCBIfam" id="TIGR01685">
    <property type="entry name" value="MDP-1"/>
    <property type="match status" value="1"/>
</dbReference>
<name>A0AAE1Z4M5_SCHME</name>
<dbReference type="SFLD" id="SFLDG01131">
    <property type="entry name" value="C1.5.2:_MDP_Like"/>
    <property type="match status" value="1"/>
</dbReference>
<gene>
    <name evidence="1" type="ORF">MN116_009028</name>
</gene>
<dbReference type="CDD" id="cd07501">
    <property type="entry name" value="HAD_MDP-1_like"/>
    <property type="match status" value="1"/>
</dbReference>
<sequence>MVPGEFLRRFPNLPKLIVFDLDFTLWPLWCDTHVFPPFMHKNGIVYDTYEKRVDVYPDAQLILRMIEESPEIKLACASRTPAIHVAQQLLQALNWSHLFDYIEIYPGSKVAHFKKFHELSGIVYKDMLFFDDETRNIHEISQLGVHCHLVEDGITLSLLENALRKFQHSKK</sequence>
<evidence type="ECO:0000313" key="1">
    <source>
        <dbReference type="EMBL" id="KAK4467461.1"/>
    </source>
</evidence>
<dbReference type="SFLD" id="SFLDG01129">
    <property type="entry name" value="C1.5:_HAD__Beta-PGM__Phosphata"/>
    <property type="match status" value="1"/>
</dbReference>
<reference evidence="1" key="1">
    <citation type="submission" date="2022-04" db="EMBL/GenBank/DDBJ databases">
        <authorList>
            <person name="Xu L."/>
            <person name="Lv Z."/>
        </authorList>
    </citation>
    <scope>NUCLEOTIDE SEQUENCE</scope>
    <source>
        <strain evidence="1">LV_2022a</strain>
    </source>
</reference>
<dbReference type="PANTHER" id="PTHR17901">
    <property type="entry name" value="MAGNESIUM-DEPENDENT PHOSPHATASE 1 MDP1"/>
    <property type="match status" value="1"/>
</dbReference>
<dbReference type="SUPFAM" id="SSF56784">
    <property type="entry name" value="HAD-like"/>
    <property type="match status" value="1"/>
</dbReference>
<dbReference type="PANTHER" id="PTHR17901:SF14">
    <property type="entry name" value="MAGNESIUM-DEPENDENT PHOSPHATASE 1"/>
    <property type="match status" value="1"/>
</dbReference>
<proteinExistence type="predicted"/>
<reference evidence="1" key="2">
    <citation type="journal article" date="2023" name="Infect Dis Poverty">
        <title>Chromosome-scale genome of the human blood fluke Schistosoma mekongi and its implications for public health.</title>
        <authorList>
            <person name="Zhou M."/>
            <person name="Xu L."/>
            <person name="Xu D."/>
            <person name="Chen W."/>
            <person name="Khan J."/>
            <person name="Hu Y."/>
            <person name="Huang H."/>
            <person name="Wei H."/>
            <person name="Zhang Y."/>
            <person name="Chusongsang P."/>
            <person name="Tanasarnprasert K."/>
            <person name="Hu X."/>
            <person name="Limpanont Y."/>
            <person name="Lv Z."/>
        </authorList>
    </citation>
    <scope>NUCLEOTIDE SEQUENCE</scope>
    <source>
        <strain evidence="1">LV_2022a</strain>
    </source>
</reference>
<dbReference type="NCBIfam" id="TIGR01681">
    <property type="entry name" value="HAD-SF-IIIC"/>
    <property type="match status" value="1"/>
</dbReference>
<dbReference type="Proteomes" id="UP001292079">
    <property type="component" value="Unassembled WGS sequence"/>
</dbReference>
<dbReference type="InterPro" id="IPR036412">
    <property type="entry name" value="HAD-like_sf"/>
</dbReference>
<accession>A0AAE1Z4M5</accession>
<dbReference type="AlphaFoldDB" id="A0AAE1Z4M5"/>
<dbReference type="InterPro" id="IPR010036">
    <property type="entry name" value="MDP_1_eu_arc"/>
</dbReference>
<dbReference type="InterPro" id="IPR035679">
    <property type="entry name" value="MDP-1_euk"/>
</dbReference>
<evidence type="ECO:0008006" key="3">
    <source>
        <dbReference type="Google" id="ProtNLM"/>
    </source>
</evidence>
<dbReference type="InterPro" id="IPR010033">
    <property type="entry name" value="HAD_SF_ppase_IIIC"/>
</dbReference>
<dbReference type="Gene3D" id="3.40.50.1000">
    <property type="entry name" value="HAD superfamily/HAD-like"/>
    <property type="match status" value="1"/>
</dbReference>
<dbReference type="InterPro" id="IPR023214">
    <property type="entry name" value="HAD_sf"/>
</dbReference>
<evidence type="ECO:0000313" key="2">
    <source>
        <dbReference type="Proteomes" id="UP001292079"/>
    </source>
</evidence>
<keyword evidence="2" id="KW-1185">Reference proteome</keyword>
<dbReference type="GO" id="GO:0003993">
    <property type="term" value="F:acid phosphatase activity"/>
    <property type="evidence" value="ECO:0007669"/>
    <property type="project" value="TreeGrafter"/>
</dbReference>
<comment type="caution">
    <text evidence="1">The sequence shown here is derived from an EMBL/GenBank/DDBJ whole genome shotgun (WGS) entry which is preliminary data.</text>
</comment>
<protein>
    <recommendedName>
        <fullName evidence="3">Magnesium-dependent phosphatase 1</fullName>
    </recommendedName>
</protein>
<dbReference type="EMBL" id="JALJAT010000054">
    <property type="protein sequence ID" value="KAK4467461.1"/>
    <property type="molecule type" value="Genomic_DNA"/>
</dbReference>
<dbReference type="SFLD" id="SFLDS00003">
    <property type="entry name" value="Haloacid_Dehalogenase"/>
    <property type="match status" value="1"/>
</dbReference>
<organism evidence="1 2">
    <name type="scientific">Schistosoma mekongi</name>
    <name type="common">Parasitic worm</name>
    <dbReference type="NCBI Taxonomy" id="38744"/>
    <lineage>
        <taxon>Eukaryota</taxon>
        <taxon>Metazoa</taxon>
        <taxon>Spiralia</taxon>
        <taxon>Lophotrochozoa</taxon>
        <taxon>Platyhelminthes</taxon>
        <taxon>Trematoda</taxon>
        <taxon>Digenea</taxon>
        <taxon>Strigeidida</taxon>
        <taxon>Schistosomatoidea</taxon>
        <taxon>Schistosomatidae</taxon>
        <taxon>Schistosoma</taxon>
    </lineage>
</organism>